<dbReference type="SUPFAM" id="SSF55811">
    <property type="entry name" value="Nudix"/>
    <property type="match status" value="1"/>
</dbReference>
<dbReference type="EMBL" id="JACIET010000002">
    <property type="protein sequence ID" value="MBB4013885.1"/>
    <property type="molecule type" value="Genomic_DNA"/>
</dbReference>
<feature type="domain" description="Nudix hydrolase" evidence="3">
    <location>
        <begin position="116"/>
        <end position="253"/>
    </location>
</feature>
<dbReference type="Proteomes" id="UP000561045">
    <property type="component" value="Unassembled WGS sequence"/>
</dbReference>
<evidence type="ECO:0000313" key="5">
    <source>
        <dbReference type="Proteomes" id="UP000561045"/>
    </source>
</evidence>
<dbReference type="PROSITE" id="PS00893">
    <property type="entry name" value="NUDIX_BOX"/>
    <property type="match status" value="1"/>
</dbReference>
<dbReference type="Pfam" id="PF00293">
    <property type="entry name" value="NUDIX"/>
    <property type="match status" value="1"/>
</dbReference>
<dbReference type="Gene3D" id="3.90.79.10">
    <property type="entry name" value="Nucleoside Triphosphate Pyrophosphohydrolase"/>
    <property type="match status" value="1"/>
</dbReference>
<dbReference type="InterPro" id="IPR020084">
    <property type="entry name" value="NUDIX_hydrolase_CS"/>
</dbReference>
<dbReference type="GO" id="GO:0016787">
    <property type="term" value="F:hydrolase activity"/>
    <property type="evidence" value="ECO:0007669"/>
    <property type="project" value="UniProtKB-KW"/>
</dbReference>
<accession>A0A840BKV7</accession>
<sequence length="260" mass="28326">MTAPRFIAPDDVRTQRLPFEVLGLQLGWVEADIAEWLLARSSAFQRRAGSLTLQVASFAEAGETLRTLAPDMRDAGLIRGWRNEAYTCFAPSADGDLDLARPLFELERAAFRRFGLTSRAVHINGYTASGDMWIGRRAAHKAIDPSLLDNLAAGGISAGETPDACVIRELFEEAGVPEEIATRAVACGAIRTTRCEHDGTHDEVIHCFDLLLPDDFTPANQDGEVSGFQRIARGALPAHLANMTPDAAAVTRDFLRRHTA</sequence>
<keyword evidence="2" id="KW-0378">Hydrolase</keyword>
<dbReference type="CDD" id="cd03676">
    <property type="entry name" value="NUDIX_Tnr3_like"/>
    <property type="match status" value="1"/>
</dbReference>
<evidence type="ECO:0000256" key="1">
    <source>
        <dbReference type="ARBA" id="ARBA00001946"/>
    </source>
</evidence>
<evidence type="ECO:0000313" key="4">
    <source>
        <dbReference type="EMBL" id="MBB4013885.1"/>
    </source>
</evidence>
<evidence type="ECO:0000256" key="2">
    <source>
        <dbReference type="ARBA" id="ARBA00022801"/>
    </source>
</evidence>
<evidence type="ECO:0000259" key="3">
    <source>
        <dbReference type="PROSITE" id="PS51462"/>
    </source>
</evidence>
<comment type="cofactor">
    <cofactor evidence="1">
        <name>Mg(2+)</name>
        <dbReference type="ChEBI" id="CHEBI:18420"/>
    </cofactor>
</comment>
<dbReference type="RefSeq" id="WP_183635796.1">
    <property type="nucleotide sequence ID" value="NZ_BAABLE010000005.1"/>
</dbReference>
<reference evidence="4 5" key="1">
    <citation type="submission" date="2020-08" db="EMBL/GenBank/DDBJ databases">
        <title>Genomic Encyclopedia of Type Strains, Phase IV (KMG-IV): sequencing the most valuable type-strain genomes for metagenomic binning, comparative biology and taxonomic classification.</title>
        <authorList>
            <person name="Goeker M."/>
        </authorList>
    </citation>
    <scope>NUCLEOTIDE SEQUENCE [LARGE SCALE GENOMIC DNA]</scope>
    <source>
        <strain evidence="4 5">DSM 106739</strain>
    </source>
</reference>
<gene>
    <name evidence="4" type="ORF">GGR36_003231</name>
</gene>
<dbReference type="PROSITE" id="PS51462">
    <property type="entry name" value="NUDIX"/>
    <property type="match status" value="1"/>
</dbReference>
<protein>
    <submittedName>
        <fullName evidence="4">8-oxo-dGTP pyrophosphatase MutT (NUDIX family)</fullName>
    </submittedName>
</protein>
<dbReference type="InterPro" id="IPR031804">
    <property type="entry name" value="DUF4743"/>
</dbReference>
<dbReference type="InterPro" id="IPR015797">
    <property type="entry name" value="NUDIX_hydrolase-like_dom_sf"/>
</dbReference>
<keyword evidence="5" id="KW-1185">Reference proteome</keyword>
<name>A0A840BKV7_9RHOO</name>
<dbReference type="Pfam" id="PF15916">
    <property type="entry name" value="DUF4743"/>
    <property type="match status" value="1"/>
</dbReference>
<proteinExistence type="predicted"/>
<dbReference type="InterPro" id="IPR000086">
    <property type="entry name" value="NUDIX_hydrolase_dom"/>
</dbReference>
<organism evidence="4 5">
    <name type="scientific">Niveibacterium umoris</name>
    <dbReference type="NCBI Taxonomy" id="1193620"/>
    <lineage>
        <taxon>Bacteria</taxon>
        <taxon>Pseudomonadati</taxon>
        <taxon>Pseudomonadota</taxon>
        <taxon>Betaproteobacteria</taxon>
        <taxon>Rhodocyclales</taxon>
        <taxon>Rhodocyclaceae</taxon>
        <taxon>Niveibacterium</taxon>
    </lineage>
</organism>
<dbReference type="AlphaFoldDB" id="A0A840BKV7"/>
<comment type="caution">
    <text evidence="4">The sequence shown here is derived from an EMBL/GenBank/DDBJ whole genome shotgun (WGS) entry which is preliminary data.</text>
</comment>